<dbReference type="InterPro" id="IPR012312">
    <property type="entry name" value="Hemerythrin-like"/>
</dbReference>
<evidence type="ECO:0000259" key="3">
    <source>
        <dbReference type="Pfam" id="PF04282"/>
    </source>
</evidence>
<dbReference type="PATRIC" id="fig|883113.3.peg.300"/>
<proteinExistence type="predicted"/>
<feature type="domain" description="DUF438" evidence="3">
    <location>
        <begin position="12"/>
        <end position="79"/>
    </location>
</feature>
<protein>
    <recommendedName>
        <fullName evidence="6">Hemerythrin-like domain-containing protein</fullName>
    </recommendedName>
</protein>
<evidence type="ECO:0000256" key="1">
    <source>
        <dbReference type="SAM" id="MobiDB-lite"/>
    </source>
</evidence>
<evidence type="ECO:0000313" key="5">
    <source>
        <dbReference type="Proteomes" id="UP000006190"/>
    </source>
</evidence>
<dbReference type="SUPFAM" id="SSF55785">
    <property type="entry name" value="PYP-like sensor domain (PAS domain)"/>
    <property type="match status" value="1"/>
</dbReference>
<dbReference type="AlphaFoldDB" id="H3NHF7"/>
<gene>
    <name evidence="4" type="ORF">HMPREF9708_00296</name>
</gene>
<evidence type="ECO:0008006" key="6">
    <source>
        <dbReference type="Google" id="ProtNLM"/>
    </source>
</evidence>
<keyword evidence="5" id="KW-1185">Reference proteome</keyword>
<dbReference type="HOGENOM" id="CLU_026706_2_0_9"/>
<dbReference type="Proteomes" id="UP000006190">
    <property type="component" value="Unassembled WGS sequence"/>
</dbReference>
<dbReference type="Pfam" id="PF01814">
    <property type="entry name" value="Hemerythrin"/>
    <property type="match status" value="1"/>
</dbReference>
<reference evidence="4 5" key="1">
    <citation type="submission" date="2012-01" db="EMBL/GenBank/DDBJ databases">
        <title>The Genome Sequence of Facklamia languida CCUG 37842.</title>
        <authorList>
            <consortium name="The Broad Institute Genome Sequencing Platform"/>
            <person name="Earl A."/>
            <person name="Ward D."/>
            <person name="Feldgarden M."/>
            <person name="Gevers D."/>
            <person name="Huys G."/>
            <person name="Young S.K."/>
            <person name="Zeng Q."/>
            <person name="Gargeya S."/>
            <person name="Fitzgerald M."/>
            <person name="Haas B."/>
            <person name="Abouelleil A."/>
            <person name="Alvarado L."/>
            <person name="Arachchi H.M."/>
            <person name="Berlin A."/>
            <person name="Chapman S.B."/>
            <person name="Gearin G."/>
            <person name="Goldberg J."/>
            <person name="Griggs A."/>
            <person name="Gujja S."/>
            <person name="Hansen M."/>
            <person name="Heiman D."/>
            <person name="Howarth C."/>
            <person name="Larimer J."/>
            <person name="Lui A."/>
            <person name="MacDonald P.J.P."/>
            <person name="McCowen C."/>
            <person name="Montmayeur A."/>
            <person name="Murphy C."/>
            <person name="Neiman D."/>
            <person name="Pearson M."/>
            <person name="Priest M."/>
            <person name="Roberts A."/>
            <person name="Saif S."/>
            <person name="Shea T."/>
            <person name="Sisk P."/>
            <person name="Stolte C."/>
            <person name="Sykes S."/>
            <person name="Wortman J."/>
            <person name="Nusbaum C."/>
            <person name="Birren B."/>
        </authorList>
    </citation>
    <scope>NUCLEOTIDE SEQUENCE [LARGE SCALE GENOMIC DNA]</scope>
    <source>
        <strain evidence="4 5">CCUG 37842</strain>
    </source>
</reference>
<dbReference type="RefSeq" id="WP_006308214.1">
    <property type="nucleotide sequence ID" value="NZ_JH601133.1"/>
</dbReference>
<dbReference type="InterPro" id="IPR007380">
    <property type="entry name" value="DUF438"/>
</dbReference>
<dbReference type="Pfam" id="PF04282">
    <property type="entry name" value="DUF438"/>
    <property type="match status" value="1"/>
</dbReference>
<comment type="caution">
    <text evidence="4">The sequence shown here is derived from an EMBL/GenBank/DDBJ whole genome shotgun (WGS) entry which is preliminary data.</text>
</comment>
<organism evidence="4 5">
    <name type="scientific">Facklamia languida CCUG 37842</name>
    <dbReference type="NCBI Taxonomy" id="883113"/>
    <lineage>
        <taxon>Bacteria</taxon>
        <taxon>Bacillati</taxon>
        <taxon>Bacillota</taxon>
        <taxon>Bacilli</taxon>
        <taxon>Lactobacillales</taxon>
        <taxon>Aerococcaceae</taxon>
        <taxon>Facklamia</taxon>
    </lineage>
</organism>
<dbReference type="Gene3D" id="1.20.120.520">
    <property type="entry name" value="nmb1532 protein domain like"/>
    <property type="match status" value="1"/>
</dbReference>
<dbReference type="PANTHER" id="PTHR39966">
    <property type="entry name" value="BLL2471 PROTEIN-RELATED"/>
    <property type="match status" value="1"/>
</dbReference>
<evidence type="ECO:0000259" key="2">
    <source>
        <dbReference type="Pfam" id="PF01814"/>
    </source>
</evidence>
<feature type="region of interest" description="Disordered" evidence="1">
    <location>
        <begin position="421"/>
        <end position="444"/>
    </location>
</feature>
<sequence length="444" mass="51702">MTQKDQERLEILKNILIKLHQGADPKSVQEDFNQHFTGVSAIEISMMEHQLMNSDTGITFEDVMQLCNVHANLFKGAINEQSIADADLPGHPVRVFKDENIAFQAALIRIHRLFDKLKELPVKEWETGLLNGLKRQMTLLGQFKNHYARKEEVIFPIMERLGHTSPPKVMWGVDDQIRELYDQALASISALPDLPLNEVLLDFSAFEDEFKEMVFKEETILLQILLEIFTEDDWIKVAEDSDIYGYGIIRPSERWQPQREDLTVIEDIQEDQEEEVKRILDVKDPIDQAIKVKFDGGYLTLKEIDRILDHLQVEITFVSKDNIFSYFNQQIGHERKILPRSQTAIGRHVEKCHPPKVVDKVKRVIENLRTKRTESETMWFSRNGFFALIIYRGVYDENGDFMGVLETVQNIEPLFDLKDQADSRRVSTDQEDGIQEPERKKYNK</sequence>
<evidence type="ECO:0000313" key="4">
    <source>
        <dbReference type="EMBL" id="EHR38212.1"/>
    </source>
</evidence>
<dbReference type="Pfam" id="PF13596">
    <property type="entry name" value="PAS_10"/>
    <property type="match status" value="1"/>
</dbReference>
<name>H3NHF7_9LACT</name>
<dbReference type="InterPro" id="IPR035965">
    <property type="entry name" value="PAS-like_dom_sf"/>
</dbReference>
<dbReference type="GO" id="GO:0005886">
    <property type="term" value="C:plasma membrane"/>
    <property type="evidence" value="ECO:0007669"/>
    <property type="project" value="TreeGrafter"/>
</dbReference>
<accession>H3NHF7</accession>
<dbReference type="EMBL" id="AGEG01000002">
    <property type="protein sequence ID" value="EHR38212.1"/>
    <property type="molecule type" value="Genomic_DNA"/>
</dbReference>
<feature type="domain" description="Hemerythrin-like" evidence="2">
    <location>
        <begin position="91"/>
        <end position="224"/>
    </location>
</feature>
<dbReference type="eggNOG" id="COG2461">
    <property type="taxonomic scope" value="Bacteria"/>
</dbReference>
<dbReference type="OrthoDB" id="9769774at2"/>
<dbReference type="STRING" id="883113.HMPREF9708_00296"/>
<dbReference type="PANTHER" id="PTHR39966:SF3">
    <property type="entry name" value="DUF438 DOMAIN-CONTAINING PROTEIN"/>
    <property type="match status" value="1"/>
</dbReference>